<protein>
    <submittedName>
        <fullName evidence="1">Uncharacterized protein</fullName>
    </submittedName>
</protein>
<dbReference type="AlphaFoldDB" id="X1H1X5"/>
<sequence length="49" mass="5827">LDKFVDYINESKKRLKAEMNPSKKKLNDVADRIIKSHRFLKQGRLTPKK</sequence>
<reference evidence="1" key="1">
    <citation type="journal article" date="2014" name="Front. Microbiol.">
        <title>High frequency of phylogenetically diverse reductive dehalogenase-homologous genes in deep subseafloor sedimentary metagenomes.</title>
        <authorList>
            <person name="Kawai M."/>
            <person name="Futagami T."/>
            <person name="Toyoda A."/>
            <person name="Takaki Y."/>
            <person name="Nishi S."/>
            <person name="Hori S."/>
            <person name="Arai W."/>
            <person name="Tsubouchi T."/>
            <person name="Morono Y."/>
            <person name="Uchiyama I."/>
            <person name="Ito T."/>
            <person name="Fujiyama A."/>
            <person name="Inagaki F."/>
            <person name="Takami H."/>
        </authorList>
    </citation>
    <scope>NUCLEOTIDE SEQUENCE</scope>
    <source>
        <strain evidence="1">Expedition CK06-06</strain>
    </source>
</reference>
<feature type="non-terminal residue" evidence="1">
    <location>
        <position position="1"/>
    </location>
</feature>
<proteinExistence type="predicted"/>
<gene>
    <name evidence="1" type="ORF">S03H2_22717</name>
</gene>
<organism evidence="1">
    <name type="scientific">marine sediment metagenome</name>
    <dbReference type="NCBI Taxonomy" id="412755"/>
    <lineage>
        <taxon>unclassified sequences</taxon>
        <taxon>metagenomes</taxon>
        <taxon>ecological metagenomes</taxon>
    </lineage>
</organism>
<name>X1H1X5_9ZZZZ</name>
<comment type="caution">
    <text evidence="1">The sequence shown here is derived from an EMBL/GenBank/DDBJ whole genome shotgun (WGS) entry which is preliminary data.</text>
</comment>
<accession>X1H1X5</accession>
<evidence type="ECO:0000313" key="1">
    <source>
        <dbReference type="EMBL" id="GAH39273.1"/>
    </source>
</evidence>
<dbReference type="EMBL" id="BARU01012283">
    <property type="protein sequence ID" value="GAH39273.1"/>
    <property type="molecule type" value="Genomic_DNA"/>
</dbReference>